<dbReference type="GO" id="GO:0008930">
    <property type="term" value="F:methylthioadenosine nucleosidase activity"/>
    <property type="evidence" value="ECO:0007669"/>
    <property type="project" value="TreeGrafter"/>
</dbReference>
<accession>E6PYZ0</accession>
<evidence type="ECO:0000259" key="1">
    <source>
        <dbReference type="Pfam" id="PF01048"/>
    </source>
</evidence>
<gene>
    <name evidence="2" type="ORF">CARN3_1143</name>
</gene>
<dbReference type="SUPFAM" id="SSF53167">
    <property type="entry name" value="Purine and uridine phosphorylases"/>
    <property type="match status" value="1"/>
</dbReference>
<proteinExistence type="predicted"/>
<dbReference type="PANTHER" id="PTHR46832">
    <property type="entry name" value="5'-METHYLTHIOADENOSINE/S-ADENOSYLHOMOCYSTEINE NUCLEOSIDASE"/>
    <property type="match status" value="1"/>
</dbReference>
<dbReference type="EMBL" id="CABN01000097">
    <property type="protein sequence ID" value="CBI00149.1"/>
    <property type="molecule type" value="Genomic_DNA"/>
</dbReference>
<dbReference type="GO" id="GO:0008782">
    <property type="term" value="F:adenosylhomocysteine nucleosidase activity"/>
    <property type="evidence" value="ECO:0007669"/>
    <property type="project" value="TreeGrafter"/>
</dbReference>
<name>E6PYZ0_9ZZZZ</name>
<feature type="domain" description="Nucleoside phosphorylase" evidence="1">
    <location>
        <begin position="117"/>
        <end position="190"/>
    </location>
</feature>
<evidence type="ECO:0000313" key="2">
    <source>
        <dbReference type="EMBL" id="CBI00149.1"/>
    </source>
</evidence>
<sequence>MNASAQSRPVFIAALRREIADFTSGWKTDAALLRRGIYLYWNDQAVVACAGMGARRAALAVEAALALGTARALISVGWAGACDPSLAAGDIVRANTVIDARTGERFFLQRGATEPEQGTLVTVAAPAGIVEKQRLRASYNASAVDMEAAAVAHLARARDMPFYAIKAISDNADFELPGMQRFASPTGQFREAAFAFHVALRPQLWRPVMTMARDSKLAAQRLHVAMRAYLMQHSG</sequence>
<dbReference type="GO" id="GO:0009116">
    <property type="term" value="P:nucleoside metabolic process"/>
    <property type="evidence" value="ECO:0007669"/>
    <property type="project" value="InterPro"/>
</dbReference>
<comment type="caution">
    <text evidence="2">The sequence shown here is derived from an EMBL/GenBank/DDBJ whole genome shotgun (WGS) entry which is preliminary data.</text>
</comment>
<reference evidence="2" key="1">
    <citation type="submission" date="2009-10" db="EMBL/GenBank/DDBJ databases">
        <title>Diversity of trophic interactions inside an arsenic-rich microbial ecosystem.</title>
        <authorList>
            <person name="Bertin P.N."/>
            <person name="Heinrich-Salmeron A."/>
            <person name="Pelletier E."/>
            <person name="Goulhen-Chollet F."/>
            <person name="Arsene-Ploetze F."/>
            <person name="Gallien S."/>
            <person name="Calteau A."/>
            <person name="Vallenet D."/>
            <person name="Casiot C."/>
            <person name="Chane-Woon-Ming B."/>
            <person name="Giloteaux L."/>
            <person name="Barakat M."/>
            <person name="Bonnefoy V."/>
            <person name="Bruneel O."/>
            <person name="Chandler M."/>
            <person name="Cleiss J."/>
            <person name="Duran R."/>
            <person name="Elbaz-Poulichet F."/>
            <person name="Fonknechten N."/>
            <person name="Lauga B."/>
            <person name="Mornico D."/>
            <person name="Ortet P."/>
            <person name="Schaeffer C."/>
            <person name="Siguier P."/>
            <person name="Alexander Thil Smith A."/>
            <person name="Van Dorsselaer A."/>
            <person name="Weissenbach J."/>
            <person name="Medigue C."/>
            <person name="Le Paslier D."/>
        </authorList>
    </citation>
    <scope>NUCLEOTIDE SEQUENCE</scope>
</reference>
<dbReference type="AlphaFoldDB" id="E6PYZ0"/>
<feature type="domain" description="Nucleoside phosphorylase" evidence="1">
    <location>
        <begin position="39"/>
        <end position="106"/>
    </location>
</feature>
<dbReference type="InterPro" id="IPR000845">
    <property type="entry name" value="Nucleoside_phosphorylase_d"/>
</dbReference>
<dbReference type="GO" id="GO:0019284">
    <property type="term" value="P:L-methionine salvage from S-adenosylmethionine"/>
    <property type="evidence" value="ECO:0007669"/>
    <property type="project" value="TreeGrafter"/>
</dbReference>
<protein>
    <submittedName>
        <fullName evidence="2">Putative Purine and other phosphorylases,family 1</fullName>
    </submittedName>
</protein>
<dbReference type="PANTHER" id="PTHR46832:SF1">
    <property type="entry name" value="5'-METHYLTHIOADENOSINE_S-ADENOSYLHOMOCYSTEINE NUCLEOSIDASE"/>
    <property type="match status" value="1"/>
</dbReference>
<dbReference type="Gene3D" id="3.40.50.1580">
    <property type="entry name" value="Nucleoside phosphorylase domain"/>
    <property type="match status" value="2"/>
</dbReference>
<dbReference type="InterPro" id="IPR035994">
    <property type="entry name" value="Nucleoside_phosphorylase_sf"/>
</dbReference>
<organism evidence="2">
    <name type="scientific">mine drainage metagenome</name>
    <dbReference type="NCBI Taxonomy" id="410659"/>
    <lineage>
        <taxon>unclassified sequences</taxon>
        <taxon>metagenomes</taxon>
        <taxon>ecological metagenomes</taxon>
    </lineage>
</organism>
<dbReference type="Pfam" id="PF01048">
    <property type="entry name" value="PNP_UDP_1"/>
    <property type="match status" value="2"/>
</dbReference>
<dbReference type="GO" id="GO:0005829">
    <property type="term" value="C:cytosol"/>
    <property type="evidence" value="ECO:0007669"/>
    <property type="project" value="TreeGrafter"/>
</dbReference>